<keyword evidence="2" id="KW-0520">NAD</keyword>
<dbReference type="Pfam" id="PF01232">
    <property type="entry name" value="Mannitol_dh"/>
    <property type="match status" value="1"/>
</dbReference>
<evidence type="ECO:0000259" key="3">
    <source>
        <dbReference type="Pfam" id="PF01232"/>
    </source>
</evidence>
<proteinExistence type="predicted"/>
<dbReference type="SUPFAM" id="SSF51735">
    <property type="entry name" value="NAD(P)-binding Rossmann-fold domains"/>
    <property type="match status" value="1"/>
</dbReference>
<evidence type="ECO:0000313" key="5">
    <source>
        <dbReference type="EMBL" id="ONG51773.1"/>
    </source>
</evidence>
<organism evidence="5 6">
    <name type="scientific">Teichococcus deserti</name>
    <dbReference type="NCBI Taxonomy" id="1817963"/>
    <lineage>
        <taxon>Bacteria</taxon>
        <taxon>Pseudomonadati</taxon>
        <taxon>Pseudomonadota</taxon>
        <taxon>Alphaproteobacteria</taxon>
        <taxon>Acetobacterales</taxon>
        <taxon>Roseomonadaceae</taxon>
        <taxon>Roseomonas</taxon>
    </lineage>
</organism>
<dbReference type="InterPro" id="IPR008927">
    <property type="entry name" value="6-PGluconate_DH-like_C_sf"/>
</dbReference>
<dbReference type="GO" id="GO:0016491">
    <property type="term" value="F:oxidoreductase activity"/>
    <property type="evidence" value="ECO:0007669"/>
    <property type="project" value="UniProtKB-KW"/>
</dbReference>
<evidence type="ECO:0000256" key="1">
    <source>
        <dbReference type="ARBA" id="ARBA00023002"/>
    </source>
</evidence>
<evidence type="ECO:0000259" key="4">
    <source>
        <dbReference type="Pfam" id="PF08125"/>
    </source>
</evidence>
<dbReference type="InterPro" id="IPR013118">
    <property type="entry name" value="Mannitol_DH_C"/>
</dbReference>
<evidence type="ECO:0000256" key="2">
    <source>
        <dbReference type="ARBA" id="ARBA00023027"/>
    </source>
</evidence>
<feature type="domain" description="Mannitol dehydrogenase N-terminal" evidence="3">
    <location>
        <begin position="6"/>
        <end position="226"/>
    </location>
</feature>
<name>A0A1V2H140_9PROT</name>
<comment type="caution">
    <text evidence="5">The sequence shown here is derived from an EMBL/GenBank/DDBJ whole genome shotgun (WGS) entry which is preliminary data.</text>
</comment>
<gene>
    <name evidence="5" type="ORF">BKE38_15500</name>
</gene>
<dbReference type="InterPro" id="IPR036291">
    <property type="entry name" value="NAD(P)-bd_dom_sf"/>
</dbReference>
<dbReference type="Gene3D" id="3.40.50.720">
    <property type="entry name" value="NAD(P)-binding Rossmann-like Domain"/>
    <property type="match status" value="1"/>
</dbReference>
<evidence type="ECO:0000313" key="6">
    <source>
        <dbReference type="Proteomes" id="UP000188879"/>
    </source>
</evidence>
<dbReference type="OrthoDB" id="271711at2"/>
<dbReference type="Pfam" id="PF08125">
    <property type="entry name" value="Mannitol_dh_C"/>
    <property type="match status" value="1"/>
</dbReference>
<dbReference type="InterPro" id="IPR013131">
    <property type="entry name" value="Mannitol_DH_N"/>
</dbReference>
<dbReference type="Proteomes" id="UP000188879">
    <property type="component" value="Unassembled WGS sequence"/>
</dbReference>
<feature type="domain" description="Mannitol dehydrogenase C-terminal" evidence="4">
    <location>
        <begin position="245"/>
        <end position="359"/>
    </location>
</feature>
<dbReference type="RefSeq" id="WP_076958247.1">
    <property type="nucleotide sequence ID" value="NZ_MLCO01000153.1"/>
</dbReference>
<sequence>MSARLIIQFGTSRFLQAHAALFLHEAREQGQAAGPIVVVQTSGAAGRAGRVAAFGRPEGYPVIIRGMQDGVAVDRQVQVTSVARGLSAAADWDELRRLFVADAGYVISNTGDAGYAVAAADRGRALLQDDVPASFPGKLTALLHHRWRHGAAPITVLPCELLNRNGAVLQGLVAELAQQAGAEAGFVAWLQETVIWADTLVDRIVSAPLEPVGAVAEPYALWAVERRPGLVLPFEHPSLELADSLEPFERLKLHILNLGHTVLAEIFQRDGLAAGTTVKDMLADPAIAARLDALYAEEVLPGFAAHGMEDGARAYVATTLDRFRNPFLEHRVADIAQNHALKVERRIAAFIDWAAERDAALPMPVLRGLVARHAAREQA</sequence>
<dbReference type="PANTHER" id="PTHR30524">
    <property type="entry name" value="MANNITOL-1-PHOSPHATE 5-DEHYDROGENASE"/>
    <property type="match status" value="1"/>
</dbReference>
<reference evidence="5 6" key="1">
    <citation type="submission" date="2016-10" db="EMBL/GenBank/DDBJ databases">
        <title>Draft Genome sequence of Roseomonas sp. strain M3.</title>
        <authorList>
            <person name="Subhash Y."/>
            <person name="Lee S."/>
        </authorList>
    </citation>
    <scope>NUCLEOTIDE SEQUENCE [LARGE SCALE GENOMIC DNA]</scope>
    <source>
        <strain evidence="5 6">M3</strain>
    </source>
</reference>
<dbReference type="SUPFAM" id="SSF48179">
    <property type="entry name" value="6-phosphogluconate dehydrogenase C-terminal domain-like"/>
    <property type="match status" value="1"/>
</dbReference>
<dbReference type="Gene3D" id="1.10.1040.10">
    <property type="entry name" value="N-(1-d-carboxylethyl)-l-norvaline Dehydrogenase, domain 2"/>
    <property type="match status" value="1"/>
</dbReference>
<accession>A0A1V2H140</accession>
<dbReference type="EMBL" id="MLCO01000153">
    <property type="protein sequence ID" value="ONG51773.1"/>
    <property type="molecule type" value="Genomic_DNA"/>
</dbReference>
<protein>
    <submittedName>
        <fullName evidence="5">D-mannonate oxidoreductase</fullName>
    </submittedName>
</protein>
<keyword evidence="1" id="KW-0560">Oxidoreductase</keyword>
<keyword evidence="6" id="KW-1185">Reference proteome</keyword>
<dbReference type="PANTHER" id="PTHR30524:SF0">
    <property type="entry name" value="ALTRONATE OXIDOREDUCTASE-RELATED"/>
    <property type="match status" value="1"/>
</dbReference>
<dbReference type="InterPro" id="IPR013328">
    <property type="entry name" value="6PGD_dom2"/>
</dbReference>
<dbReference type="AlphaFoldDB" id="A0A1V2H140"/>